<dbReference type="InterPro" id="IPR013078">
    <property type="entry name" value="His_Pase_superF_clade-1"/>
</dbReference>
<accession>A0A815IVX7</accession>
<dbReference type="EMBL" id="CAJNOQ010015856">
    <property type="protein sequence ID" value="CAF1370021.1"/>
    <property type="molecule type" value="Genomic_DNA"/>
</dbReference>
<keyword evidence="6" id="KW-1185">Reference proteome</keyword>
<proteinExistence type="predicted"/>
<feature type="region of interest" description="Disordered" evidence="1">
    <location>
        <begin position="39"/>
        <end position="115"/>
    </location>
</feature>
<evidence type="ECO:0000313" key="3">
    <source>
        <dbReference type="EMBL" id="CAF1370021.1"/>
    </source>
</evidence>
<reference evidence="3" key="1">
    <citation type="submission" date="2021-02" db="EMBL/GenBank/DDBJ databases">
        <authorList>
            <person name="Nowell W R."/>
        </authorList>
    </citation>
    <scope>NUCLEOTIDE SEQUENCE</scope>
</reference>
<dbReference type="PANTHER" id="PTHR16469:SF27">
    <property type="entry name" value="UBIQUITIN-ASSOCIATED AND SH3 DOMAIN-CONTAINING BA-RELATED"/>
    <property type="match status" value="1"/>
</dbReference>
<dbReference type="EMBL" id="CAJOBC010074955">
    <property type="protein sequence ID" value="CAF4255570.1"/>
    <property type="molecule type" value="Genomic_DNA"/>
</dbReference>
<dbReference type="AlphaFoldDB" id="A0A815IVX7"/>
<dbReference type="SUPFAM" id="SSF53254">
    <property type="entry name" value="Phosphoglycerate mutase-like"/>
    <property type="match status" value="1"/>
</dbReference>
<dbReference type="CDD" id="cd07067">
    <property type="entry name" value="HP_PGM_like"/>
    <property type="match status" value="1"/>
</dbReference>
<dbReference type="EMBL" id="CAJOBA010009192">
    <property type="protein sequence ID" value="CAF3845683.1"/>
    <property type="molecule type" value="Genomic_DNA"/>
</dbReference>
<dbReference type="PANTHER" id="PTHR16469">
    <property type="entry name" value="UBIQUITIN-ASSOCIATED AND SH3 DOMAIN-CONTAINING BA-RELATED"/>
    <property type="match status" value="1"/>
</dbReference>
<name>A0A815IVX7_9BILA</name>
<sequence>MVDLGNSDAKAGRRKWNLFFGRKPIPTIITTDHSAYPPLPVKQRINPDAYDTDGGTNDRHYLTSHHNSPISPQILRRHGASQTSSPRTPSRNSFTKGTLSHATLNPQDHHHHEEHEIYSNLPARQDIRKHIRNSRILPTAMATTTPSAHESLPARHTLSIIDHHQAVGRRSPTVAHDVHEQQRQAKERIQNHLISHQTAPLRFIFIRHAERANQALGPEWFLRAFDQRTGAYHRYDVNLPETLPTRTNYQAYELDPPLTVKGLKLARITGEKLMNNRLSATVCLTSSALRCVQTGERLLIGMQRQERIPIRVEPGLFECPHFNPNLVDSFMTKNELLSNYYNVKADYKPIIPKINVPETLEQYFLRSQFVMQHIINRYSLRGGNVLIVTHAPGLIALTDALLGNKSDANTLYGTASRLEYLTSIIAEYESGRWKFRDQPLD</sequence>
<protein>
    <submittedName>
        <fullName evidence="3">Uncharacterized protein</fullName>
    </submittedName>
</protein>
<dbReference type="Proteomes" id="UP000681722">
    <property type="component" value="Unassembled WGS sequence"/>
</dbReference>
<evidence type="ECO:0000313" key="5">
    <source>
        <dbReference type="EMBL" id="CAF4255570.1"/>
    </source>
</evidence>
<evidence type="ECO:0000313" key="6">
    <source>
        <dbReference type="Proteomes" id="UP000663829"/>
    </source>
</evidence>
<dbReference type="EMBL" id="CAJNOK010009176">
    <property type="protein sequence ID" value="CAF1082968.1"/>
    <property type="molecule type" value="Genomic_DNA"/>
</dbReference>
<dbReference type="InterPro" id="IPR029033">
    <property type="entry name" value="His_PPase_superfam"/>
</dbReference>
<dbReference type="InterPro" id="IPR051710">
    <property type="entry name" value="Phosphatase_SH3-domain"/>
</dbReference>
<evidence type="ECO:0000313" key="4">
    <source>
        <dbReference type="EMBL" id="CAF3845683.1"/>
    </source>
</evidence>
<evidence type="ECO:0000256" key="1">
    <source>
        <dbReference type="SAM" id="MobiDB-lite"/>
    </source>
</evidence>
<evidence type="ECO:0000313" key="2">
    <source>
        <dbReference type="EMBL" id="CAF1082968.1"/>
    </source>
</evidence>
<organism evidence="3 6">
    <name type="scientific">Didymodactylos carnosus</name>
    <dbReference type="NCBI Taxonomy" id="1234261"/>
    <lineage>
        <taxon>Eukaryota</taxon>
        <taxon>Metazoa</taxon>
        <taxon>Spiralia</taxon>
        <taxon>Gnathifera</taxon>
        <taxon>Rotifera</taxon>
        <taxon>Eurotatoria</taxon>
        <taxon>Bdelloidea</taxon>
        <taxon>Philodinida</taxon>
        <taxon>Philodinidae</taxon>
        <taxon>Didymodactylos</taxon>
    </lineage>
</organism>
<feature type="compositionally biased region" description="Polar residues" evidence="1">
    <location>
        <begin position="80"/>
        <end position="106"/>
    </location>
</feature>
<dbReference type="Proteomes" id="UP000682733">
    <property type="component" value="Unassembled WGS sequence"/>
</dbReference>
<comment type="caution">
    <text evidence="3">The sequence shown here is derived from an EMBL/GenBank/DDBJ whole genome shotgun (WGS) entry which is preliminary data.</text>
</comment>
<dbReference type="OrthoDB" id="414418at2759"/>
<gene>
    <name evidence="3" type="ORF">GPM918_LOCUS31808</name>
    <name evidence="2" type="ORF">OVA965_LOCUS18453</name>
    <name evidence="5" type="ORF">SRO942_LOCUS32461</name>
    <name evidence="4" type="ORF">TMI583_LOCUS18465</name>
</gene>
<dbReference type="Proteomes" id="UP000677228">
    <property type="component" value="Unassembled WGS sequence"/>
</dbReference>
<dbReference type="Proteomes" id="UP000663829">
    <property type="component" value="Unassembled WGS sequence"/>
</dbReference>
<dbReference type="Gene3D" id="3.40.50.1240">
    <property type="entry name" value="Phosphoglycerate mutase-like"/>
    <property type="match status" value="1"/>
</dbReference>
<dbReference type="Pfam" id="PF00300">
    <property type="entry name" value="His_Phos_1"/>
    <property type="match status" value="1"/>
</dbReference>